<organism evidence="1 2">
    <name type="scientific">Rhodopirellula baltica SWK14</name>
    <dbReference type="NCBI Taxonomy" id="993516"/>
    <lineage>
        <taxon>Bacteria</taxon>
        <taxon>Pseudomonadati</taxon>
        <taxon>Planctomycetota</taxon>
        <taxon>Planctomycetia</taxon>
        <taxon>Pirellulales</taxon>
        <taxon>Pirellulaceae</taxon>
        <taxon>Rhodopirellula</taxon>
    </lineage>
</organism>
<comment type="caution">
    <text evidence="1">The sequence shown here is derived from an EMBL/GenBank/DDBJ whole genome shotgun (WGS) entry which is preliminary data.</text>
</comment>
<dbReference type="EMBL" id="AMWG01000021">
    <property type="protein sequence ID" value="ELP34997.1"/>
    <property type="molecule type" value="Genomic_DNA"/>
</dbReference>
<dbReference type="AlphaFoldDB" id="L7CN14"/>
<reference evidence="1 2" key="1">
    <citation type="journal article" date="2013" name="Mar. Genomics">
        <title>Expression of sulfatases in Rhodopirellula baltica and the diversity of sulfatases in the genus Rhodopirellula.</title>
        <authorList>
            <person name="Wegner C.E."/>
            <person name="Richter-Heitmann T."/>
            <person name="Klindworth A."/>
            <person name="Klockow C."/>
            <person name="Richter M."/>
            <person name="Achstetter T."/>
            <person name="Glockner F.O."/>
            <person name="Harder J."/>
        </authorList>
    </citation>
    <scope>NUCLEOTIDE SEQUENCE [LARGE SCALE GENOMIC DNA]</scope>
    <source>
        <strain evidence="1 2">SWK14</strain>
    </source>
</reference>
<evidence type="ECO:0000313" key="2">
    <source>
        <dbReference type="Proteomes" id="UP000010959"/>
    </source>
</evidence>
<protein>
    <submittedName>
        <fullName evidence="1">Uncharacterized protein</fullName>
    </submittedName>
</protein>
<proteinExistence type="predicted"/>
<evidence type="ECO:0000313" key="1">
    <source>
        <dbReference type="EMBL" id="ELP34997.1"/>
    </source>
</evidence>
<gene>
    <name evidence="1" type="ORF">RBSWK_00997</name>
</gene>
<name>L7CN14_RHOBT</name>
<dbReference type="Proteomes" id="UP000010959">
    <property type="component" value="Unassembled WGS sequence"/>
</dbReference>
<accession>L7CN14</accession>
<sequence>MVIFRVVLIQAPAERKGQRDRSISEVPPNQVAVGFRGGKEV</sequence>